<keyword evidence="2" id="KW-1185">Reference proteome</keyword>
<reference evidence="1 2" key="1">
    <citation type="submission" date="2023-07" db="EMBL/GenBank/DDBJ databases">
        <title>Genomic Encyclopedia of Type Strains, Phase IV (KMG-IV): sequencing the most valuable type-strain genomes for metagenomic binning, comparative biology and taxonomic classification.</title>
        <authorList>
            <person name="Goeker M."/>
        </authorList>
    </citation>
    <scope>NUCLEOTIDE SEQUENCE [LARGE SCALE GENOMIC DNA]</scope>
    <source>
        <strain evidence="1 2">B1-1</strain>
    </source>
</reference>
<comment type="caution">
    <text evidence="1">The sequence shown here is derived from an EMBL/GenBank/DDBJ whole genome shotgun (WGS) entry which is preliminary data.</text>
</comment>
<protein>
    <submittedName>
        <fullName evidence="1">Uncharacterized protein</fullName>
    </submittedName>
</protein>
<name>A0ABU0M3L1_9HYPH</name>
<proteinExistence type="predicted"/>
<sequence>MTTWFHSLILATSAVATIAVGVAGAGVLNDMRAPAAKKADRLAVMADLGGSPEITIEQRGEGVSILTRVPSPAAN</sequence>
<accession>A0ABU0M3L1</accession>
<gene>
    <name evidence="1" type="ORF">QO015_001043</name>
</gene>
<evidence type="ECO:0000313" key="2">
    <source>
        <dbReference type="Proteomes" id="UP001223743"/>
    </source>
</evidence>
<dbReference type="Proteomes" id="UP001223743">
    <property type="component" value="Unassembled WGS sequence"/>
</dbReference>
<dbReference type="EMBL" id="JAUSWJ010000001">
    <property type="protein sequence ID" value="MDQ0515430.1"/>
    <property type="molecule type" value="Genomic_DNA"/>
</dbReference>
<evidence type="ECO:0000313" key="1">
    <source>
        <dbReference type="EMBL" id="MDQ0515430.1"/>
    </source>
</evidence>
<organism evidence="1 2">
    <name type="scientific">Kaistia geumhonensis</name>
    <dbReference type="NCBI Taxonomy" id="410839"/>
    <lineage>
        <taxon>Bacteria</taxon>
        <taxon>Pseudomonadati</taxon>
        <taxon>Pseudomonadota</taxon>
        <taxon>Alphaproteobacteria</taxon>
        <taxon>Hyphomicrobiales</taxon>
        <taxon>Kaistiaceae</taxon>
        <taxon>Kaistia</taxon>
    </lineage>
</organism>
<dbReference type="RefSeq" id="WP_266281026.1">
    <property type="nucleotide sequence ID" value="NZ_JAPKNF010000001.1"/>
</dbReference>